<evidence type="ECO:0000313" key="2">
    <source>
        <dbReference type="Proteomes" id="UP000008075"/>
    </source>
</evidence>
<sequence length="50" mass="5965">MGQLQRIFEEIFQGSIQMVFYFRPGMMNNRAQYRQQPDINNPAFQHGCLI</sequence>
<dbReference type="EMBL" id="FN667742">
    <property type="protein sequence ID" value="CBJ90124.1"/>
    <property type="molecule type" value="Genomic_DNA"/>
</dbReference>
<proteinExistence type="predicted"/>
<evidence type="ECO:0000313" key="1">
    <source>
        <dbReference type="EMBL" id="CBJ90124.1"/>
    </source>
</evidence>
<accession>D3VEL2</accession>
<reference evidence="1 2" key="1">
    <citation type="journal article" date="2011" name="PLoS ONE">
        <title>The entomopathogenic bacterial endosymbionts xenorhabdus and photorhabdus: convergent lifestyles from divergent genomes.</title>
        <authorList>
            <person name="Chaston J.M."/>
            <person name="Suen G."/>
            <person name="Tucker S.L."/>
            <person name="Andersen A.W."/>
            <person name="Bhasin A."/>
            <person name="Bode E."/>
            <person name="Bode H.B."/>
            <person name="Brachmann A.O."/>
            <person name="Cowles C.E."/>
            <person name="Cowles K.N."/>
            <person name="Darby C."/>
            <person name="de Leon L."/>
            <person name="Drace K."/>
            <person name="Du Z."/>
            <person name="Givaudan A."/>
            <person name="Herbert Tran E.E."/>
            <person name="Jewell K.A."/>
            <person name="Knack J.J."/>
            <person name="Krasomil-Osterfeld K.C."/>
            <person name="Kukor R."/>
            <person name="Lanois A."/>
            <person name="Latreille P."/>
            <person name="Leimgruber N.K."/>
            <person name="Lipke C.M."/>
            <person name="Liu R."/>
            <person name="Lu X."/>
            <person name="Martens E.C."/>
            <person name="Marri P.R."/>
            <person name="Medigue C."/>
            <person name="Menard M.L."/>
            <person name="Miller N.M."/>
            <person name="Morales-Soto N."/>
            <person name="Norton S."/>
            <person name="Ogier J.C."/>
            <person name="Orchard S.S."/>
            <person name="Park D."/>
            <person name="Park Y."/>
            <person name="Qurollo B.A."/>
            <person name="Sugar D.R."/>
            <person name="Richards G.R."/>
            <person name="Rouy Z."/>
            <person name="Slominski B."/>
            <person name="Slominski K."/>
            <person name="Snyder H."/>
            <person name="Tjaden B.C."/>
            <person name="van der Hoeven R."/>
            <person name="Welch R.D."/>
            <person name="Wheeler C."/>
            <person name="Xiang B."/>
            <person name="Barbazuk B."/>
            <person name="Gaudriault S."/>
            <person name="Goodner B."/>
            <person name="Slater S.C."/>
            <person name="Forst S."/>
            <person name="Goldman B.S."/>
            <person name="Goodrich-Blair H."/>
        </authorList>
    </citation>
    <scope>NUCLEOTIDE SEQUENCE [LARGE SCALE GENOMIC DNA]</scope>
    <source>
        <strain evidence="2">ATCC 19061 / DSM 3370 / CCUG 14189 / LMG 1036 / NCIMB 9965 / AN6</strain>
    </source>
</reference>
<dbReference type="HOGENOM" id="CLU_3124272_0_0_6"/>
<dbReference type="KEGG" id="xne:XNC1_2064"/>
<dbReference type="AlphaFoldDB" id="D3VEL2"/>
<name>D3VEL2_XENNA</name>
<dbReference type="STRING" id="406817.XNC1_2064"/>
<protein>
    <submittedName>
        <fullName evidence="1">Uncharacterized protein</fullName>
    </submittedName>
</protein>
<dbReference type="Proteomes" id="UP000008075">
    <property type="component" value="Chromosome"/>
</dbReference>
<organism evidence="1 2">
    <name type="scientific">Xenorhabdus nematophila (strain ATCC 19061 / DSM 3370 / CCUG 14189 / LMG 1036 / NCIMB 9965 / AN6)</name>
    <dbReference type="NCBI Taxonomy" id="406817"/>
    <lineage>
        <taxon>Bacteria</taxon>
        <taxon>Pseudomonadati</taxon>
        <taxon>Pseudomonadota</taxon>
        <taxon>Gammaproteobacteria</taxon>
        <taxon>Enterobacterales</taxon>
        <taxon>Morganellaceae</taxon>
        <taxon>Xenorhabdus</taxon>
    </lineage>
</organism>
<keyword evidence="2" id="KW-1185">Reference proteome</keyword>
<gene>
    <name evidence="1" type="ordered locus">XNC1_2064</name>
</gene>